<keyword evidence="4" id="KW-0808">Transferase</keyword>
<dbReference type="SUPFAM" id="SSF53383">
    <property type="entry name" value="PLP-dependent transferases"/>
    <property type="match status" value="1"/>
</dbReference>
<dbReference type="InterPro" id="IPR004839">
    <property type="entry name" value="Aminotransferase_I/II_large"/>
</dbReference>
<dbReference type="PANTHER" id="PTHR46383:SF1">
    <property type="entry name" value="ASPARTATE AMINOTRANSFERASE"/>
    <property type="match status" value="1"/>
</dbReference>
<evidence type="ECO:0000313" key="7">
    <source>
        <dbReference type="EMBL" id="WBO82808.1"/>
    </source>
</evidence>
<keyword evidence="3 7" id="KW-0032">Aminotransferase</keyword>
<sequence length="367" mass="39380">MPASSDLPLISLASGYGNFSLPEPVAKHVQRALTRLPLPTSPTEGLPELRQALARRYQAQGATVAEESIVVTPGTKAALFLLLATVLRPGDEVLLLTPNWFGFRALIQQAGATLRELPLSPSDDYRIQPETLQAAIGPRTRLLLFTNPNNPTGRVYTRPELAALLAVTQQHPQLLVLADEIYDGIRFGPEPVPTLLSFPDPLGQHLVVNGFSKSLALLNWNMGYLVAPPAVAQACITRQFATGGAVATLSQLAALAATEATPGITEKLQANLQPSRHLLLDFLANLPAALPHLPLGTYYAFPDLRAFLDPALPPEQSSADLVARLRTAGVDVVDGATCGAPGFVRLSYAVPEPDLREAIRRMAQVLR</sequence>
<dbReference type="Gene3D" id="3.40.640.10">
    <property type="entry name" value="Type I PLP-dependent aspartate aminotransferase-like (Major domain)"/>
    <property type="match status" value="1"/>
</dbReference>
<dbReference type="Proteomes" id="UP001211872">
    <property type="component" value="Chromosome"/>
</dbReference>
<evidence type="ECO:0000256" key="2">
    <source>
        <dbReference type="ARBA" id="ARBA00007441"/>
    </source>
</evidence>
<evidence type="ECO:0000256" key="5">
    <source>
        <dbReference type="ARBA" id="ARBA00022898"/>
    </source>
</evidence>
<organism evidence="7 8">
    <name type="scientific">Hymenobacter yonginensis</name>
    <dbReference type="NCBI Taxonomy" id="748197"/>
    <lineage>
        <taxon>Bacteria</taxon>
        <taxon>Pseudomonadati</taxon>
        <taxon>Bacteroidota</taxon>
        <taxon>Cytophagia</taxon>
        <taxon>Cytophagales</taxon>
        <taxon>Hymenobacteraceae</taxon>
        <taxon>Hymenobacter</taxon>
    </lineage>
</organism>
<keyword evidence="8" id="KW-1185">Reference proteome</keyword>
<gene>
    <name evidence="7" type="ORF">O9Z63_10445</name>
</gene>
<comment type="similarity">
    <text evidence="2">Belongs to the class-I pyridoxal-phosphate-dependent aminotransferase family.</text>
</comment>
<dbReference type="EMBL" id="CP115396">
    <property type="protein sequence ID" value="WBO82808.1"/>
    <property type="molecule type" value="Genomic_DNA"/>
</dbReference>
<name>A0ABY7PKG8_9BACT</name>
<keyword evidence="5" id="KW-0663">Pyridoxal phosphate</keyword>
<feature type="domain" description="Aminotransferase class I/classII large" evidence="6">
    <location>
        <begin position="11"/>
        <end position="361"/>
    </location>
</feature>
<dbReference type="Gene3D" id="3.90.1150.10">
    <property type="entry name" value="Aspartate Aminotransferase, domain 1"/>
    <property type="match status" value="1"/>
</dbReference>
<dbReference type="Pfam" id="PF00155">
    <property type="entry name" value="Aminotran_1_2"/>
    <property type="match status" value="1"/>
</dbReference>
<dbReference type="GO" id="GO:0008483">
    <property type="term" value="F:transaminase activity"/>
    <property type="evidence" value="ECO:0007669"/>
    <property type="project" value="UniProtKB-KW"/>
</dbReference>
<evidence type="ECO:0000256" key="4">
    <source>
        <dbReference type="ARBA" id="ARBA00022679"/>
    </source>
</evidence>
<proteinExistence type="inferred from homology"/>
<accession>A0ABY7PKG8</accession>
<protein>
    <submittedName>
        <fullName evidence="7">Aminotransferase class I/II-fold pyridoxal phosphate-dependent enzyme</fullName>
    </submittedName>
</protein>
<reference evidence="7 8" key="1">
    <citation type="journal article" date="2011" name="Int. J. Syst. Evol. Microbiol.">
        <title>Hymenobacter yonginensis sp. nov., isolated from a mesotrophic artificial lake.</title>
        <authorList>
            <person name="Joung Y."/>
            <person name="Cho S.H."/>
            <person name="Kim H."/>
            <person name="Kim S.B."/>
            <person name="Joh K."/>
        </authorList>
    </citation>
    <scope>NUCLEOTIDE SEQUENCE [LARGE SCALE GENOMIC DNA]</scope>
    <source>
        <strain evidence="7 8">KCTC 22745</strain>
    </source>
</reference>
<dbReference type="CDD" id="cd00609">
    <property type="entry name" value="AAT_like"/>
    <property type="match status" value="1"/>
</dbReference>
<evidence type="ECO:0000256" key="3">
    <source>
        <dbReference type="ARBA" id="ARBA00022576"/>
    </source>
</evidence>
<dbReference type="InterPro" id="IPR050596">
    <property type="entry name" value="AspAT/PAT-like"/>
</dbReference>
<evidence type="ECO:0000256" key="1">
    <source>
        <dbReference type="ARBA" id="ARBA00001933"/>
    </source>
</evidence>
<dbReference type="InterPro" id="IPR015424">
    <property type="entry name" value="PyrdxlP-dep_Trfase"/>
</dbReference>
<dbReference type="InterPro" id="IPR015421">
    <property type="entry name" value="PyrdxlP-dep_Trfase_major"/>
</dbReference>
<evidence type="ECO:0000313" key="8">
    <source>
        <dbReference type="Proteomes" id="UP001211872"/>
    </source>
</evidence>
<dbReference type="PANTHER" id="PTHR46383">
    <property type="entry name" value="ASPARTATE AMINOTRANSFERASE"/>
    <property type="match status" value="1"/>
</dbReference>
<evidence type="ECO:0000259" key="6">
    <source>
        <dbReference type="Pfam" id="PF00155"/>
    </source>
</evidence>
<dbReference type="InterPro" id="IPR015422">
    <property type="entry name" value="PyrdxlP-dep_Trfase_small"/>
</dbReference>
<dbReference type="RefSeq" id="WP_270125144.1">
    <property type="nucleotide sequence ID" value="NZ_CP115396.1"/>
</dbReference>
<comment type="cofactor">
    <cofactor evidence="1">
        <name>pyridoxal 5'-phosphate</name>
        <dbReference type="ChEBI" id="CHEBI:597326"/>
    </cofactor>
</comment>